<gene>
    <name evidence="2" type="ORF">ACFOND_02965</name>
</gene>
<accession>A0ABV7WNC5</accession>
<dbReference type="SUPFAM" id="SSF54593">
    <property type="entry name" value="Glyoxalase/Bleomycin resistance protein/Dihydroxybiphenyl dioxygenase"/>
    <property type="match status" value="1"/>
</dbReference>
<dbReference type="RefSeq" id="WP_377362154.1">
    <property type="nucleotide sequence ID" value="NZ_JBHRYN010000005.1"/>
</dbReference>
<dbReference type="PROSITE" id="PS51819">
    <property type="entry name" value="VOC"/>
    <property type="match status" value="1"/>
</dbReference>
<evidence type="ECO:0000313" key="3">
    <source>
        <dbReference type="Proteomes" id="UP001595710"/>
    </source>
</evidence>
<reference evidence="3" key="1">
    <citation type="journal article" date="2019" name="Int. J. Syst. Evol. Microbiol.">
        <title>The Global Catalogue of Microorganisms (GCM) 10K type strain sequencing project: providing services to taxonomists for standard genome sequencing and annotation.</title>
        <authorList>
            <consortium name="The Broad Institute Genomics Platform"/>
            <consortium name="The Broad Institute Genome Sequencing Center for Infectious Disease"/>
            <person name="Wu L."/>
            <person name="Ma J."/>
        </authorList>
    </citation>
    <scope>NUCLEOTIDE SEQUENCE [LARGE SCALE GENOMIC DNA]</scope>
    <source>
        <strain evidence="3">CECT 8288</strain>
    </source>
</reference>
<dbReference type="Gene3D" id="3.30.720.110">
    <property type="match status" value="1"/>
</dbReference>
<organism evidence="2 3">
    <name type="scientific">Reinekea marina</name>
    <dbReference type="NCBI Taxonomy" id="1310421"/>
    <lineage>
        <taxon>Bacteria</taxon>
        <taxon>Pseudomonadati</taxon>
        <taxon>Pseudomonadota</taxon>
        <taxon>Gammaproteobacteria</taxon>
        <taxon>Oceanospirillales</taxon>
        <taxon>Saccharospirillaceae</taxon>
        <taxon>Reinekea</taxon>
    </lineage>
</organism>
<evidence type="ECO:0000259" key="1">
    <source>
        <dbReference type="PROSITE" id="PS51819"/>
    </source>
</evidence>
<protein>
    <submittedName>
        <fullName evidence="2">VOC family protein</fullName>
    </submittedName>
</protein>
<dbReference type="Pfam" id="PF00903">
    <property type="entry name" value="Glyoxalase"/>
    <property type="match status" value="1"/>
</dbReference>
<dbReference type="Proteomes" id="UP001595710">
    <property type="component" value="Unassembled WGS sequence"/>
</dbReference>
<comment type="caution">
    <text evidence="2">The sequence shown here is derived from an EMBL/GenBank/DDBJ whole genome shotgun (WGS) entry which is preliminary data.</text>
</comment>
<feature type="domain" description="VOC" evidence="1">
    <location>
        <begin position="8"/>
        <end position="124"/>
    </location>
</feature>
<dbReference type="InterPro" id="IPR029068">
    <property type="entry name" value="Glyas_Bleomycin-R_OHBP_Dase"/>
</dbReference>
<dbReference type="EMBL" id="JBHRYN010000005">
    <property type="protein sequence ID" value="MFC3700587.1"/>
    <property type="molecule type" value="Genomic_DNA"/>
</dbReference>
<keyword evidence="3" id="KW-1185">Reference proteome</keyword>
<sequence length="130" mass="14504">MTTHIRHGIGNLRPYIHGPLSLIEFITQVFNAIELERHVFGSESCHVELNIDGSVLVIEAGQLPEGAEGWLNSLYIYVPDVNATYQTAIKLGAESIAEPEDKPYQERQAAFKDLGGNTWWISTYFGSENP</sequence>
<dbReference type="InterPro" id="IPR004360">
    <property type="entry name" value="Glyas_Fos-R_dOase_dom"/>
</dbReference>
<evidence type="ECO:0000313" key="2">
    <source>
        <dbReference type="EMBL" id="MFC3700587.1"/>
    </source>
</evidence>
<proteinExistence type="predicted"/>
<dbReference type="InterPro" id="IPR037523">
    <property type="entry name" value="VOC_core"/>
</dbReference>
<name>A0ABV7WNC5_9GAMM</name>